<dbReference type="SUPFAM" id="SSF144284">
    <property type="entry name" value="Sec2 N-terminal region"/>
    <property type="match status" value="1"/>
</dbReference>
<dbReference type="Proteomes" id="UP000006813">
    <property type="component" value="Unassembled WGS sequence"/>
</dbReference>
<reference evidence="5 6" key="1">
    <citation type="journal article" date="2011" name="Nature">
        <title>Genome sequencing reveals insights into physiology and longevity of the naked mole rat.</title>
        <authorList>
            <person name="Kim E.B."/>
            <person name="Fang X."/>
            <person name="Fushan A.A."/>
            <person name="Huang Z."/>
            <person name="Lobanov A.V."/>
            <person name="Han L."/>
            <person name="Marino S.M."/>
            <person name="Sun X."/>
            <person name="Turanov A.A."/>
            <person name="Yang P."/>
            <person name="Yim S.H."/>
            <person name="Zhao X."/>
            <person name="Kasaikina M.V."/>
            <person name="Stoletzki N."/>
            <person name="Peng C."/>
            <person name="Polak P."/>
            <person name="Xiong Z."/>
            <person name="Kiezun A."/>
            <person name="Zhu Y."/>
            <person name="Chen Y."/>
            <person name="Kryukov G.V."/>
            <person name="Zhang Q."/>
            <person name="Peshkin L."/>
            <person name="Yang L."/>
            <person name="Bronson R.T."/>
            <person name="Buffenstein R."/>
            <person name="Wang B."/>
            <person name="Han C."/>
            <person name="Li Q."/>
            <person name="Chen L."/>
            <person name="Zhao W."/>
            <person name="Sunyaev S.R."/>
            <person name="Park T.J."/>
            <person name="Zhang G."/>
            <person name="Wang J."/>
            <person name="Gladyshev V.N."/>
        </authorList>
    </citation>
    <scope>NUCLEOTIDE SEQUENCE [LARGE SCALE GENOMIC DNA]</scope>
</reference>
<protein>
    <submittedName>
        <fullName evidence="5">Guanine nucleotide exchange factor for Rab3A</fullName>
    </submittedName>
</protein>
<proteinExistence type="inferred from homology"/>
<dbReference type="InParanoid" id="G5AYF2"/>
<evidence type="ECO:0000256" key="3">
    <source>
        <dbReference type="SAM" id="Coils"/>
    </source>
</evidence>
<evidence type="ECO:0000313" key="6">
    <source>
        <dbReference type="Proteomes" id="UP000006813"/>
    </source>
</evidence>
<evidence type="ECO:0000256" key="4">
    <source>
        <dbReference type="SAM" id="MobiDB-lite"/>
    </source>
</evidence>
<dbReference type="STRING" id="10181.G5AYF2"/>
<comment type="similarity">
    <text evidence="2">Belongs to the SEC2 family.</text>
</comment>
<name>G5AYF2_HETGA</name>
<organism evidence="5 6">
    <name type="scientific">Heterocephalus glaber</name>
    <name type="common">Naked mole rat</name>
    <dbReference type="NCBI Taxonomy" id="10181"/>
    <lineage>
        <taxon>Eukaryota</taxon>
        <taxon>Metazoa</taxon>
        <taxon>Chordata</taxon>
        <taxon>Craniata</taxon>
        <taxon>Vertebrata</taxon>
        <taxon>Euteleostomi</taxon>
        <taxon>Mammalia</taxon>
        <taxon>Eutheria</taxon>
        <taxon>Euarchontoglires</taxon>
        <taxon>Glires</taxon>
        <taxon>Rodentia</taxon>
        <taxon>Hystricomorpha</taxon>
        <taxon>Bathyergidae</taxon>
        <taxon>Heterocephalus</taxon>
    </lineage>
</organism>
<dbReference type="InterPro" id="IPR040351">
    <property type="entry name" value="RAB3IL/RAB3IP/Sec2"/>
</dbReference>
<sequence length="390" mass="42981">MRSGAVRYDPAGLCPVLQGTSGEESWGAERGGPGVYGALRFLPWQPVWAQEELIQVQRMAADWVGCSLGVTPPAAAQCPGEVEAQDCLPQPDQGLRPPLSTVPGPWKGVDPSRGHWQAPGPPAQATVEGEPPGVQAAAATPLDVSRLRSSSMEIREKGAEFLREELRRAQKEAHKMVREANVKQAASEKQLKEARGKELKLKDAECERLSRVREQLERELEELTASLVEIDMLQAEVTALKTLVITSTPASPNHELHPQLQSPTKAGPRKGHSRHKSSSSAMCPAAGHGLPQDKEGREVDSTLFAEFQAWRAAPTLDKACPFLDRVHREDVGPCLDFAMREITAGCNFFTYIRYIQQGLVRQDVEPMFWEVTRLRKEMSLAKLGFFPQEA</sequence>
<feature type="region of interest" description="Disordered" evidence="4">
    <location>
        <begin position="249"/>
        <end position="295"/>
    </location>
</feature>
<gene>
    <name evidence="5" type="ORF">GW7_01746</name>
</gene>
<dbReference type="GO" id="GO:0070319">
    <property type="term" value="C:Golgi to plasma membrane transport vesicle"/>
    <property type="evidence" value="ECO:0007669"/>
    <property type="project" value="TreeGrafter"/>
</dbReference>
<evidence type="ECO:0000256" key="1">
    <source>
        <dbReference type="ARBA" id="ARBA00023054"/>
    </source>
</evidence>
<dbReference type="GO" id="GO:0005085">
    <property type="term" value="F:guanyl-nucleotide exchange factor activity"/>
    <property type="evidence" value="ECO:0007669"/>
    <property type="project" value="InterPro"/>
</dbReference>
<dbReference type="GO" id="GO:0006887">
    <property type="term" value="P:exocytosis"/>
    <property type="evidence" value="ECO:0007669"/>
    <property type="project" value="TreeGrafter"/>
</dbReference>
<dbReference type="PANTHER" id="PTHR14430">
    <property type="entry name" value="RABIN3-RELATED"/>
    <property type="match status" value="1"/>
</dbReference>
<evidence type="ECO:0000313" key="5">
    <source>
        <dbReference type="EMBL" id="EHB02063.1"/>
    </source>
</evidence>
<dbReference type="EMBL" id="JH167515">
    <property type="protein sequence ID" value="EHB02063.1"/>
    <property type="molecule type" value="Genomic_DNA"/>
</dbReference>
<accession>G5AYF2</accession>
<evidence type="ECO:0000256" key="2">
    <source>
        <dbReference type="ARBA" id="ARBA00025794"/>
    </source>
</evidence>
<keyword evidence="1 3" id="KW-0175">Coiled coil</keyword>
<dbReference type="AlphaFoldDB" id="G5AYF2"/>
<dbReference type="Gene3D" id="1.20.5.4880">
    <property type="match status" value="2"/>
</dbReference>
<dbReference type="Pfam" id="PF25555">
    <property type="entry name" value="RAB3A-like_C"/>
    <property type="match status" value="1"/>
</dbReference>
<feature type="coiled-coil region" evidence="3">
    <location>
        <begin position="152"/>
        <end position="236"/>
    </location>
</feature>
<feature type="compositionally biased region" description="Basic residues" evidence="4">
    <location>
        <begin position="267"/>
        <end position="277"/>
    </location>
</feature>
<dbReference type="PANTHER" id="PTHR14430:SF5">
    <property type="entry name" value="GUANINE NUCLEOTIDE EXCHANGE FACTOR FOR RAB-3A"/>
    <property type="match status" value="1"/>
</dbReference>